<evidence type="ECO:0000313" key="1">
    <source>
        <dbReference type="EMBL" id="KMS97509.1"/>
    </source>
</evidence>
<reference evidence="1 2" key="1">
    <citation type="journal article" date="2014" name="Nature">
        <title>The genome of the recently domesticated crop plant sugar beet (Beta vulgaris).</title>
        <authorList>
            <person name="Dohm J.C."/>
            <person name="Minoche A.E."/>
            <person name="Holtgrawe D."/>
            <person name="Capella-Gutierrez S."/>
            <person name="Zakrzewski F."/>
            <person name="Tafer H."/>
            <person name="Rupp O."/>
            <person name="Sorensen T.R."/>
            <person name="Stracke R."/>
            <person name="Reinhardt R."/>
            <person name="Goesmann A."/>
            <person name="Kraft T."/>
            <person name="Schulz B."/>
            <person name="Stadler P.F."/>
            <person name="Schmidt T."/>
            <person name="Gabaldon T."/>
            <person name="Lehrach H."/>
            <person name="Weisshaar B."/>
            <person name="Himmelbauer H."/>
        </authorList>
    </citation>
    <scope>NUCLEOTIDE SEQUENCE [LARGE SCALE GENOMIC DNA]</scope>
    <source>
        <tissue evidence="1">Taproot</tissue>
    </source>
</reference>
<organism evidence="1 2">
    <name type="scientific">Beta vulgaris subsp. vulgaris</name>
    <name type="common">Beet</name>
    <dbReference type="NCBI Taxonomy" id="3555"/>
    <lineage>
        <taxon>Eukaryota</taxon>
        <taxon>Viridiplantae</taxon>
        <taxon>Streptophyta</taxon>
        <taxon>Embryophyta</taxon>
        <taxon>Tracheophyta</taxon>
        <taxon>Spermatophyta</taxon>
        <taxon>Magnoliopsida</taxon>
        <taxon>eudicotyledons</taxon>
        <taxon>Gunneridae</taxon>
        <taxon>Pentapetalae</taxon>
        <taxon>Caryophyllales</taxon>
        <taxon>Chenopodiaceae</taxon>
        <taxon>Betoideae</taxon>
        <taxon>Beta</taxon>
    </lineage>
</organism>
<dbReference type="Proteomes" id="UP000035740">
    <property type="component" value="Unassembled WGS sequence"/>
</dbReference>
<gene>
    <name evidence="1" type="ORF">BVRB_5g126240</name>
</gene>
<dbReference type="EMBL" id="KQ090308">
    <property type="protein sequence ID" value="KMS97509.1"/>
    <property type="molecule type" value="Genomic_DNA"/>
</dbReference>
<accession>A0A0J8B8D5</accession>
<sequence length="34" mass="4135">MFTTDFDLTLLVVRRHPRLTQQHSFTLLVARRHQ</sequence>
<protein>
    <submittedName>
        <fullName evidence="1">Uncharacterized protein</fullName>
    </submittedName>
</protein>
<name>A0A0J8B8D5_BETVV</name>
<dbReference type="Gramene" id="KMS97509">
    <property type="protein sequence ID" value="KMS97509"/>
    <property type="gene ID" value="BVRB_5g126240"/>
</dbReference>
<keyword evidence="2" id="KW-1185">Reference proteome</keyword>
<proteinExistence type="predicted"/>
<dbReference type="AlphaFoldDB" id="A0A0J8B8D5"/>
<evidence type="ECO:0000313" key="2">
    <source>
        <dbReference type="Proteomes" id="UP000035740"/>
    </source>
</evidence>